<protein>
    <recommendedName>
        <fullName evidence="3">AB hydrolase-1 domain-containing protein</fullName>
    </recommendedName>
</protein>
<comment type="similarity">
    <text evidence="1">Belongs to the peptidase S33 family.</text>
</comment>
<evidence type="ECO:0000313" key="4">
    <source>
        <dbReference type="EMBL" id="VEU38797.1"/>
    </source>
</evidence>
<dbReference type="InterPro" id="IPR000073">
    <property type="entry name" value="AB_hydrolase_1"/>
</dbReference>
<feature type="domain" description="AB hydrolase-1" evidence="3">
    <location>
        <begin position="76"/>
        <end position="363"/>
    </location>
</feature>
<dbReference type="PANTHER" id="PTHR43248:SF3">
    <property type="entry name" value="AB HYDROLASE-1 DOMAIN-CONTAINING PROTEIN"/>
    <property type="match status" value="1"/>
</dbReference>
<name>A0A448Z9Q3_9STRA</name>
<dbReference type="EMBL" id="CAACVS010000187">
    <property type="protein sequence ID" value="VEU38797.1"/>
    <property type="molecule type" value="Genomic_DNA"/>
</dbReference>
<evidence type="ECO:0000313" key="5">
    <source>
        <dbReference type="Proteomes" id="UP000291116"/>
    </source>
</evidence>
<accession>A0A448Z9Q3</accession>
<evidence type="ECO:0000256" key="1">
    <source>
        <dbReference type="ARBA" id="ARBA00010088"/>
    </source>
</evidence>
<dbReference type="Proteomes" id="UP000291116">
    <property type="component" value="Unassembled WGS sequence"/>
</dbReference>
<dbReference type="SUPFAM" id="SSF53474">
    <property type="entry name" value="alpha/beta-Hydrolases"/>
    <property type="match status" value="1"/>
</dbReference>
<sequence>MASLLRRLAPLAPRKSSVSMATGRCCFGNTAFAPSKGAGAAPIQLHTEWIAPTASKDENDTGGGGAREQDGHYTMLFLHGLLGSGRNLRSFARKVVRQESSAGGSLCHGGILVDLRGHGSTFREQQRREKDGSACDDASTFGDCARDIEHTLRGGSTPKHPAEAPPARVLVGHSFGGRVALEYAAGLADTEPLGALWLLDTVPGEANESVDRVLATITKVLGDANRGGNQKVPTKKEIVSVLTGPPHGMDLPTAQWLAMSYDEESGDNFGFDNDLVTRLKPEFERQDFLGLLRGVLRAERPGTGAASRTQVHVVRGGKNRGWTVPILSELEKVRKEFPANFHLHVLPSAGHNVHIDDTEGLVRLFAGR</sequence>
<dbReference type="GO" id="GO:0016787">
    <property type="term" value="F:hydrolase activity"/>
    <property type="evidence" value="ECO:0007669"/>
    <property type="project" value="UniProtKB-KW"/>
</dbReference>
<keyword evidence="5" id="KW-1185">Reference proteome</keyword>
<reference evidence="4 5" key="1">
    <citation type="submission" date="2019-01" db="EMBL/GenBank/DDBJ databases">
        <authorList>
            <person name="Ferrante I. M."/>
        </authorList>
    </citation>
    <scope>NUCLEOTIDE SEQUENCE [LARGE SCALE GENOMIC DNA]</scope>
    <source>
        <strain evidence="4 5">B856</strain>
    </source>
</reference>
<keyword evidence="2" id="KW-0378">Hydrolase</keyword>
<dbReference type="AlphaFoldDB" id="A0A448Z9Q3"/>
<dbReference type="InterPro" id="IPR051601">
    <property type="entry name" value="Serine_prot/Carboxylest_S33"/>
</dbReference>
<dbReference type="Pfam" id="PF12697">
    <property type="entry name" value="Abhydrolase_6"/>
    <property type="match status" value="1"/>
</dbReference>
<gene>
    <name evidence="4" type="ORF">PSNMU_V1.4_AUG-EV-PASAV3_0056290</name>
</gene>
<evidence type="ECO:0000256" key="2">
    <source>
        <dbReference type="ARBA" id="ARBA00022801"/>
    </source>
</evidence>
<dbReference type="Gene3D" id="3.40.50.1820">
    <property type="entry name" value="alpha/beta hydrolase"/>
    <property type="match status" value="1"/>
</dbReference>
<dbReference type="PANTHER" id="PTHR43248">
    <property type="entry name" value="2-SUCCINYL-6-HYDROXY-2,4-CYCLOHEXADIENE-1-CARBOXYLATE SYNTHASE"/>
    <property type="match status" value="1"/>
</dbReference>
<organism evidence="4 5">
    <name type="scientific">Pseudo-nitzschia multistriata</name>
    <dbReference type="NCBI Taxonomy" id="183589"/>
    <lineage>
        <taxon>Eukaryota</taxon>
        <taxon>Sar</taxon>
        <taxon>Stramenopiles</taxon>
        <taxon>Ochrophyta</taxon>
        <taxon>Bacillariophyta</taxon>
        <taxon>Bacillariophyceae</taxon>
        <taxon>Bacillariophycidae</taxon>
        <taxon>Bacillariales</taxon>
        <taxon>Bacillariaceae</taxon>
        <taxon>Pseudo-nitzschia</taxon>
    </lineage>
</organism>
<proteinExistence type="inferred from homology"/>
<dbReference type="OrthoDB" id="8119704at2759"/>
<dbReference type="InterPro" id="IPR029058">
    <property type="entry name" value="AB_hydrolase_fold"/>
</dbReference>
<evidence type="ECO:0000259" key="3">
    <source>
        <dbReference type="Pfam" id="PF12697"/>
    </source>
</evidence>